<accession>A0ABD2Q8P7</accession>
<dbReference type="Proteomes" id="UP001626550">
    <property type="component" value="Unassembled WGS sequence"/>
</dbReference>
<sequence length="212" mass="24685">MDFGVEKVGESYHKARCMVEPLSKAMVLSELDKIFVDRLCRMCVEWDGQERLQLNQWLRQQLNDYCLALLLATESQTQSDFNESYVNCLRCTYLFQVWKSKLAIQELQEEDRLEHPGKQFTDDANLYRMMESFKKYATSRQCLLSLCSISSQAAENSKKILSNVVRFGNDAQVQLRSTDWKGTVNRGFSSMKFWSLQLSNQMTSFMESSVQK</sequence>
<name>A0ABD2Q8P7_9PLAT</name>
<gene>
    <name evidence="1" type="ORF">Ciccas_005415</name>
</gene>
<comment type="caution">
    <text evidence="1">The sequence shown here is derived from an EMBL/GenBank/DDBJ whole genome shotgun (WGS) entry which is preliminary data.</text>
</comment>
<evidence type="ECO:0000313" key="2">
    <source>
        <dbReference type="Proteomes" id="UP001626550"/>
    </source>
</evidence>
<reference evidence="1 2" key="1">
    <citation type="submission" date="2024-11" db="EMBL/GenBank/DDBJ databases">
        <title>Adaptive evolution of stress response genes in parasites aligns with host niche diversity.</title>
        <authorList>
            <person name="Hahn C."/>
            <person name="Resl P."/>
        </authorList>
    </citation>
    <scope>NUCLEOTIDE SEQUENCE [LARGE SCALE GENOMIC DNA]</scope>
    <source>
        <strain evidence="1">EGGRZ-B1_66</strain>
        <tissue evidence="1">Body</tissue>
    </source>
</reference>
<keyword evidence="2" id="KW-1185">Reference proteome</keyword>
<dbReference type="AlphaFoldDB" id="A0ABD2Q8P7"/>
<proteinExistence type="predicted"/>
<evidence type="ECO:0000313" key="1">
    <source>
        <dbReference type="EMBL" id="KAL3315939.1"/>
    </source>
</evidence>
<organism evidence="1 2">
    <name type="scientific">Cichlidogyrus casuarinus</name>
    <dbReference type="NCBI Taxonomy" id="1844966"/>
    <lineage>
        <taxon>Eukaryota</taxon>
        <taxon>Metazoa</taxon>
        <taxon>Spiralia</taxon>
        <taxon>Lophotrochozoa</taxon>
        <taxon>Platyhelminthes</taxon>
        <taxon>Monogenea</taxon>
        <taxon>Monopisthocotylea</taxon>
        <taxon>Dactylogyridea</taxon>
        <taxon>Ancyrocephalidae</taxon>
        <taxon>Cichlidogyrus</taxon>
    </lineage>
</organism>
<dbReference type="EMBL" id="JBJKFK010000634">
    <property type="protein sequence ID" value="KAL3315939.1"/>
    <property type="molecule type" value="Genomic_DNA"/>
</dbReference>
<protein>
    <submittedName>
        <fullName evidence="1">Uncharacterized protein</fullName>
    </submittedName>
</protein>